<evidence type="ECO:0000313" key="4">
    <source>
        <dbReference type="EMBL" id="ODV56281.1"/>
    </source>
</evidence>
<dbReference type="InterPro" id="IPR052163">
    <property type="entry name" value="DGC-Regulatory_Protein"/>
</dbReference>
<dbReference type="InterPro" id="IPR013767">
    <property type="entry name" value="PAS_fold"/>
</dbReference>
<evidence type="ECO:0000259" key="1">
    <source>
        <dbReference type="PROSITE" id="PS50112"/>
    </source>
</evidence>
<dbReference type="SMART" id="SM00086">
    <property type="entry name" value="PAC"/>
    <property type="match status" value="2"/>
</dbReference>
<dbReference type="CDD" id="cd00130">
    <property type="entry name" value="PAS"/>
    <property type="match status" value="3"/>
</dbReference>
<accession>A0A1E4R744</accession>
<reference evidence="4 5" key="1">
    <citation type="submission" date="2016-09" db="EMBL/GenBank/DDBJ databases">
        <title>Draft genome sequence of the soil isolate, Lysinibacillus fusiformis M5, a potential hypoxanthine producer.</title>
        <authorList>
            <person name="Gallegos-Monterrosa R."/>
            <person name="Maroti G."/>
            <person name="Balint B."/>
            <person name="Kovacs A.T."/>
        </authorList>
    </citation>
    <scope>NUCLEOTIDE SEQUENCE [LARGE SCALE GENOMIC DNA]</scope>
    <source>
        <strain evidence="4 5">M5</strain>
    </source>
</reference>
<dbReference type="PANTHER" id="PTHR46663">
    <property type="entry name" value="DIGUANYLATE CYCLASE DGCT-RELATED"/>
    <property type="match status" value="1"/>
</dbReference>
<feature type="domain" description="PAS" evidence="1">
    <location>
        <begin position="379"/>
        <end position="424"/>
    </location>
</feature>
<dbReference type="Gene3D" id="3.30.70.270">
    <property type="match status" value="1"/>
</dbReference>
<dbReference type="PROSITE" id="PS50887">
    <property type="entry name" value="GGDEF"/>
    <property type="match status" value="1"/>
</dbReference>
<dbReference type="InterPro" id="IPR000700">
    <property type="entry name" value="PAS-assoc_C"/>
</dbReference>
<protein>
    <submittedName>
        <fullName evidence="4">PAS domain S-box protein</fullName>
    </submittedName>
</protein>
<dbReference type="Gene3D" id="3.30.450.20">
    <property type="entry name" value="PAS domain"/>
    <property type="match status" value="3"/>
</dbReference>
<organism evidence="4 5">
    <name type="scientific">Lysinibacillus fusiformis</name>
    <dbReference type="NCBI Taxonomy" id="28031"/>
    <lineage>
        <taxon>Bacteria</taxon>
        <taxon>Bacillati</taxon>
        <taxon>Bacillota</taxon>
        <taxon>Bacilli</taxon>
        <taxon>Bacillales</taxon>
        <taxon>Bacillaceae</taxon>
        <taxon>Lysinibacillus</taxon>
    </lineage>
</organism>
<dbReference type="Pfam" id="PF13426">
    <property type="entry name" value="PAS_9"/>
    <property type="match status" value="1"/>
</dbReference>
<dbReference type="GO" id="GO:0006355">
    <property type="term" value="P:regulation of DNA-templated transcription"/>
    <property type="evidence" value="ECO:0007669"/>
    <property type="project" value="InterPro"/>
</dbReference>
<dbReference type="PROSITE" id="PS50112">
    <property type="entry name" value="PAS"/>
    <property type="match status" value="2"/>
</dbReference>
<dbReference type="SMART" id="SM00091">
    <property type="entry name" value="PAS"/>
    <property type="match status" value="3"/>
</dbReference>
<dbReference type="AlphaFoldDB" id="A0A1E4R744"/>
<dbReference type="Pfam" id="PF00990">
    <property type="entry name" value="GGDEF"/>
    <property type="match status" value="1"/>
</dbReference>
<feature type="domain" description="PAS" evidence="1">
    <location>
        <begin position="254"/>
        <end position="305"/>
    </location>
</feature>
<dbReference type="InterPro" id="IPR000014">
    <property type="entry name" value="PAS"/>
</dbReference>
<dbReference type="InterPro" id="IPR043128">
    <property type="entry name" value="Rev_trsase/Diguanyl_cyclase"/>
</dbReference>
<dbReference type="PANTHER" id="PTHR46663:SF2">
    <property type="entry name" value="GGDEF DOMAIN-CONTAINING PROTEIN"/>
    <property type="match status" value="1"/>
</dbReference>
<dbReference type="InterPro" id="IPR013656">
    <property type="entry name" value="PAS_4"/>
</dbReference>
<comment type="caution">
    <text evidence="4">The sequence shown here is derived from an EMBL/GenBank/DDBJ whole genome shotgun (WGS) entry which is preliminary data.</text>
</comment>
<dbReference type="EMBL" id="MECQ01000001">
    <property type="protein sequence ID" value="ODV56281.1"/>
    <property type="molecule type" value="Genomic_DNA"/>
</dbReference>
<dbReference type="NCBIfam" id="TIGR00229">
    <property type="entry name" value="sensory_box"/>
    <property type="match status" value="3"/>
</dbReference>
<dbReference type="OrthoDB" id="9759607at2"/>
<dbReference type="FunFam" id="3.30.70.270:FF:000001">
    <property type="entry name" value="Diguanylate cyclase domain protein"/>
    <property type="match status" value="1"/>
</dbReference>
<dbReference type="Proteomes" id="UP000094784">
    <property type="component" value="Unassembled WGS sequence"/>
</dbReference>
<evidence type="ECO:0000313" key="5">
    <source>
        <dbReference type="Proteomes" id="UP000094784"/>
    </source>
</evidence>
<dbReference type="RefSeq" id="WP_069481282.1">
    <property type="nucleotide sequence ID" value="NZ_CP130331.1"/>
</dbReference>
<dbReference type="Pfam" id="PF08448">
    <property type="entry name" value="PAS_4"/>
    <property type="match status" value="1"/>
</dbReference>
<gene>
    <name evidence="4" type="ORF">BG258_10400</name>
</gene>
<evidence type="ECO:0000259" key="3">
    <source>
        <dbReference type="PROSITE" id="PS50887"/>
    </source>
</evidence>
<dbReference type="InterPro" id="IPR001610">
    <property type="entry name" value="PAC"/>
</dbReference>
<dbReference type="InterPro" id="IPR029787">
    <property type="entry name" value="Nucleotide_cyclase"/>
</dbReference>
<feature type="domain" description="PAC" evidence="2">
    <location>
        <begin position="451"/>
        <end position="504"/>
    </location>
</feature>
<proteinExistence type="predicted"/>
<dbReference type="NCBIfam" id="TIGR00254">
    <property type="entry name" value="GGDEF"/>
    <property type="match status" value="1"/>
</dbReference>
<dbReference type="SUPFAM" id="SSF55073">
    <property type="entry name" value="Nucleotide cyclase"/>
    <property type="match status" value="1"/>
</dbReference>
<dbReference type="Pfam" id="PF00989">
    <property type="entry name" value="PAS"/>
    <property type="match status" value="1"/>
</dbReference>
<dbReference type="SUPFAM" id="SSF55785">
    <property type="entry name" value="PYP-like sensor domain (PAS domain)"/>
    <property type="match status" value="3"/>
</dbReference>
<dbReference type="InterPro" id="IPR000160">
    <property type="entry name" value="GGDEF_dom"/>
</dbReference>
<name>A0A1E4R744_9BACI</name>
<dbReference type="PROSITE" id="PS50113">
    <property type="entry name" value="PAC"/>
    <property type="match status" value="2"/>
</dbReference>
<dbReference type="CDD" id="cd01949">
    <property type="entry name" value="GGDEF"/>
    <property type="match status" value="1"/>
</dbReference>
<feature type="domain" description="PAC" evidence="2">
    <location>
        <begin position="326"/>
        <end position="378"/>
    </location>
</feature>
<sequence length="675" mass="78708">MEYLLSEDFFNELFIGNDFVFLMKKVEEDFQYIRLNYAARELLSIDVIGKMLSAVTSNRNFSIIQKNYHHAIAEHIQVDYVDYAYVQSEVRKYETTVRPLHYNQEDYVLAITKEIHYDRSIEDKFLFMRSMFDHAFFSTVVLSAEGMIYEVNSSFMEDFQLDNEDVKQKMFIDLPIVPKEEVKQIKLYLQQAARGENVHEKFVKLLTLDQQERMYLLSLSPVMQEDNSFAIFLIMQDFTQFTLQKAELRSKSHGFEVFKSALNSATAIAILDSTARISEVSEMFLQASGYTEEELIGQSYALLKPRYQTQNFLQLINDKLASGEIWRGELCYRTKYHADYWVEATIVPLKNEFGQIEQILTINYDITDKKRMFTELKNIERTFRLITENTNDLIVITNEDGIIIYTSPSYEIYLGYENVELQGQFYSAIIDTESQQEWQTFLNNFTGQTDTQFELLLKAKDGTPIWTEVNVTVVHDPDREKVSQIMMVSREITHRKERENDLLYLAYHDSLTQLPNRRYLQKEFPTILAEADENNASVAMLYLDGDDFKAVNDRFGHDTGDAFIQSFGHALSKTVRSHDIVIRIGGDEFLVILTGLTREIDKRHSQIMHIIRRIRDELATGWMIEDHQFTPTASIGISYYPDHAQTLDELMDLADQALYKSKEAGKNNLFISEAY</sequence>
<dbReference type="InterPro" id="IPR035965">
    <property type="entry name" value="PAS-like_dom_sf"/>
</dbReference>
<evidence type="ECO:0000259" key="2">
    <source>
        <dbReference type="PROSITE" id="PS50113"/>
    </source>
</evidence>
<dbReference type="SMART" id="SM00267">
    <property type="entry name" value="GGDEF"/>
    <property type="match status" value="1"/>
</dbReference>
<feature type="domain" description="GGDEF" evidence="3">
    <location>
        <begin position="536"/>
        <end position="674"/>
    </location>
</feature>